<feature type="binding site" evidence="11">
    <location>
        <position position="242"/>
    </location>
    <ligand>
        <name>L-glutamine</name>
        <dbReference type="ChEBI" id="CHEBI:58359"/>
    </ligand>
</feature>
<dbReference type="CDD" id="cd01744">
    <property type="entry name" value="GATase1_CPSase"/>
    <property type="match status" value="1"/>
</dbReference>
<feature type="active site" description="Nucleophile" evidence="11">
    <location>
        <position position="269"/>
    </location>
</feature>
<dbReference type="UniPathway" id="UPA00068">
    <property type="reaction ID" value="UER00171"/>
</dbReference>
<comment type="similarity">
    <text evidence="3 11">Belongs to the CarA family.</text>
</comment>
<dbReference type="Pfam" id="PF00988">
    <property type="entry name" value="CPSase_sm_chain"/>
    <property type="match status" value="1"/>
</dbReference>
<comment type="pathway">
    <text evidence="1 11">Pyrimidine metabolism; UMP biosynthesis via de novo pathway; (S)-dihydroorotate from bicarbonate: step 1/3.</text>
</comment>
<feature type="region of interest" description="CPSase" evidence="11">
    <location>
        <begin position="1"/>
        <end position="193"/>
    </location>
</feature>
<evidence type="ECO:0000256" key="10">
    <source>
        <dbReference type="ARBA" id="ARBA00049285"/>
    </source>
</evidence>
<keyword evidence="7 11" id="KW-0315">Glutamine amidotransferase</keyword>
<dbReference type="Pfam" id="PF00117">
    <property type="entry name" value="GATase"/>
    <property type="match status" value="1"/>
</dbReference>
<keyword evidence="14" id="KW-1185">Reference proteome</keyword>
<dbReference type="Gene3D" id="3.50.30.20">
    <property type="entry name" value="Carbamoyl-phosphate synthase small subunit, N-terminal domain"/>
    <property type="match status" value="1"/>
</dbReference>
<evidence type="ECO:0000256" key="6">
    <source>
        <dbReference type="ARBA" id="ARBA00022840"/>
    </source>
</evidence>
<dbReference type="SUPFAM" id="SSF52021">
    <property type="entry name" value="Carbamoyl phosphate synthetase, small subunit N-terminal domain"/>
    <property type="match status" value="1"/>
</dbReference>
<dbReference type="GO" id="GO:0006541">
    <property type="term" value="P:glutamine metabolic process"/>
    <property type="evidence" value="ECO:0007669"/>
    <property type="project" value="InterPro"/>
</dbReference>
<dbReference type="EMBL" id="CP017641">
    <property type="protein sequence ID" value="APZ96263.1"/>
    <property type="molecule type" value="Genomic_DNA"/>
</dbReference>
<organism evidence="13 14">
    <name type="scientific">Fuerstiella marisgermanici</name>
    <dbReference type="NCBI Taxonomy" id="1891926"/>
    <lineage>
        <taxon>Bacteria</taxon>
        <taxon>Pseudomonadati</taxon>
        <taxon>Planctomycetota</taxon>
        <taxon>Planctomycetia</taxon>
        <taxon>Planctomycetales</taxon>
        <taxon>Planctomycetaceae</taxon>
        <taxon>Fuerstiella</taxon>
    </lineage>
</organism>
<dbReference type="KEGG" id="fmr:Fuma_05931"/>
<comment type="subunit">
    <text evidence="11">Composed of two chains; the small (or glutamine) chain promotes the hydrolysis of glutamine to ammonia, which is used by the large (or ammonia) chain to synthesize carbamoyl phosphate. Tetramer of heterodimers (alpha,beta)4.</text>
</comment>
<dbReference type="PRINTS" id="PR00097">
    <property type="entry name" value="ANTSNTHASEII"/>
</dbReference>
<feature type="binding site" evidence="11">
    <location>
        <position position="270"/>
    </location>
    <ligand>
        <name>L-glutamine</name>
        <dbReference type="ChEBI" id="CHEBI:58359"/>
    </ligand>
</feature>
<feature type="binding site" evidence="11">
    <location>
        <position position="313"/>
    </location>
    <ligand>
        <name>L-glutamine</name>
        <dbReference type="ChEBI" id="CHEBI:58359"/>
    </ligand>
</feature>
<comment type="catalytic activity">
    <reaction evidence="10 11">
        <text>L-glutamine + H2O = L-glutamate + NH4(+)</text>
        <dbReference type="Rhea" id="RHEA:15889"/>
        <dbReference type="ChEBI" id="CHEBI:15377"/>
        <dbReference type="ChEBI" id="CHEBI:28938"/>
        <dbReference type="ChEBI" id="CHEBI:29985"/>
        <dbReference type="ChEBI" id="CHEBI:58359"/>
    </reaction>
</comment>
<evidence type="ECO:0000256" key="11">
    <source>
        <dbReference type="HAMAP-Rule" id="MF_01209"/>
    </source>
</evidence>
<reference evidence="13 14" key="1">
    <citation type="journal article" date="2016" name="Front. Microbiol.">
        <title>Fuerstia marisgermanicae gen. nov., sp. nov., an Unusual Member of the Phylum Planctomycetes from the German Wadden Sea.</title>
        <authorList>
            <person name="Kohn T."/>
            <person name="Heuer A."/>
            <person name="Jogler M."/>
            <person name="Vollmers J."/>
            <person name="Boedeker C."/>
            <person name="Bunk B."/>
            <person name="Rast P."/>
            <person name="Borchert D."/>
            <person name="Glockner I."/>
            <person name="Freese H.M."/>
            <person name="Klenk H.P."/>
            <person name="Overmann J."/>
            <person name="Kaster A.K."/>
            <person name="Rohde M."/>
            <person name="Wiegand S."/>
            <person name="Jogler C."/>
        </authorList>
    </citation>
    <scope>NUCLEOTIDE SEQUENCE [LARGE SCALE GENOMIC DNA]</scope>
    <source>
        <strain evidence="13 14">NH11</strain>
    </source>
</reference>
<evidence type="ECO:0000256" key="1">
    <source>
        <dbReference type="ARBA" id="ARBA00004812"/>
    </source>
</evidence>
<dbReference type="InterPro" id="IPR035686">
    <property type="entry name" value="CPSase_GATase1"/>
</dbReference>
<evidence type="ECO:0000313" key="14">
    <source>
        <dbReference type="Proteomes" id="UP000187735"/>
    </source>
</evidence>
<dbReference type="SUPFAM" id="SSF52317">
    <property type="entry name" value="Class I glutamine amidotransferase-like"/>
    <property type="match status" value="1"/>
</dbReference>
<dbReference type="GO" id="GO:0044205">
    <property type="term" value="P:'de novo' UMP biosynthetic process"/>
    <property type="evidence" value="ECO:0007669"/>
    <property type="project" value="UniProtKB-UniRule"/>
</dbReference>
<dbReference type="GO" id="GO:0006207">
    <property type="term" value="P:'de novo' pyrimidine nucleobase biosynthetic process"/>
    <property type="evidence" value="ECO:0007669"/>
    <property type="project" value="InterPro"/>
</dbReference>
<feature type="domain" description="Carbamoyl-phosphate synthase small subunit N-terminal" evidence="12">
    <location>
        <begin position="4"/>
        <end position="134"/>
    </location>
</feature>
<dbReference type="OrthoDB" id="9804328at2"/>
<keyword evidence="11" id="KW-0028">Amino-acid biosynthesis</keyword>
<feature type="active site" evidence="11">
    <location>
        <position position="355"/>
    </location>
</feature>
<feature type="binding site" evidence="11">
    <location>
        <position position="273"/>
    </location>
    <ligand>
        <name>L-glutamine</name>
        <dbReference type="ChEBI" id="CHEBI:58359"/>
    </ligand>
</feature>
<evidence type="ECO:0000256" key="7">
    <source>
        <dbReference type="ARBA" id="ARBA00022962"/>
    </source>
</evidence>
<feature type="binding site" evidence="11">
    <location>
        <position position="311"/>
    </location>
    <ligand>
        <name>L-glutamine</name>
        <dbReference type="ChEBI" id="CHEBI:58359"/>
    </ligand>
</feature>
<protein>
    <recommendedName>
        <fullName evidence="11">Carbamoyl phosphate synthase small chain</fullName>
        <ecNumber evidence="11">6.3.5.5</ecNumber>
    </recommendedName>
    <alternativeName>
        <fullName evidence="11">Carbamoyl phosphate synthetase glutamine chain</fullName>
    </alternativeName>
</protein>
<name>A0A1P8WQD4_9PLAN</name>
<evidence type="ECO:0000256" key="5">
    <source>
        <dbReference type="ARBA" id="ARBA00022741"/>
    </source>
</evidence>
<dbReference type="STRING" id="1891926.Fuma_05931"/>
<dbReference type="RefSeq" id="WP_077027310.1">
    <property type="nucleotide sequence ID" value="NZ_CP017641.1"/>
</dbReference>
<dbReference type="InterPro" id="IPR017926">
    <property type="entry name" value="GATASE"/>
</dbReference>
<comment type="function">
    <text evidence="11">Small subunit of the glutamine-dependent carbamoyl phosphate synthetase (CPSase). CPSase catalyzes the formation of carbamoyl phosphate from the ammonia moiety of glutamine, carbonate, and phosphate donated by ATP, constituting the first step of 2 biosynthetic pathways, one leading to arginine and/or urea and the other to pyrimidine nucleotides. The small subunit (glutamine amidotransferase) binds and cleaves glutamine to supply the large subunit with the substrate ammonia.</text>
</comment>
<dbReference type="GO" id="GO:0004359">
    <property type="term" value="F:glutaminase activity"/>
    <property type="evidence" value="ECO:0007669"/>
    <property type="project" value="RHEA"/>
</dbReference>
<accession>A0A1P8WQD4</accession>
<feature type="binding site" evidence="11">
    <location>
        <position position="314"/>
    </location>
    <ligand>
        <name>L-glutamine</name>
        <dbReference type="ChEBI" id="CHEBI:58359"/>
    </ligand>
</feature>
<dbReference type="NCBIfam" id="NF009475">
    <property type="entry name" value="PRK12838.1"/>
    <property type="match status" value="1"/>
</dbReference>
<evidence type="ECO:0000313" key="13">
    <source>
        <dbReference type="EMBL" id="APZ96263.1"/>
    </source>
</evidence>
<dbReference type="InterPro" id="IPR006274">
    <property type="entry name" value="CarbamoylP_synth_ssu"/>
</dbReference>
<dbReference type="Gene3D" id="3.40.50.880">
    <property type="match status" value="1"/>
</dbReference>
<dbReference type="GO" id="GO:0005524">
    <property type="term" value="F:ATP binding"/>
    <property type="evidence" value="ECO:0007669"/>
    <property type="project" value="UniProtKB-UniRule"/>
</dbReference>
<evidence type="ECO:0000256" key="3">
    <source>
        <dbReference type="ARBA" id="ARBA00007800"/>
    </source>
</evidence>
<keyword evidence="6 11" id="KW-0067">ATP-binding</keyword>
<dbReference type="FunFam" id="3.50.30.20:FF:000001">
    <property type="entry name" value="Carbamoyl-phosphate synthase small chain"/>
    <property type="match status" value="1"/>
</dbReference>
<dbReference type="FunFam" id="3.40.50.880:FF:000029">
    <property type="entry name" value="Carbamoyl-phosphate synthase small chain"/>
    <property type="match status" value="1"/>
</dbReference>
<evidence type="ECO:0000256" key="8">
    <source>
        <dbReference type="ARBA" id="ARBA00022975"/>
    </source>
</evidence>
<evidence type="ECO:0000256" key="2">
    <source>
        <dbReference type="ARBA" id="ARBA00005077"/>
    </source>
</evidence>
<dbReference type="PRINTS" id="PR00099">
    <property type="entry name" value="CPSGATASE"/>
</dbReference>
<dbReference type="GO" id="GO:0006526">
    <property type="term" value="P:L-arginine biosynthetic process"/>
    <property type="evidence" value="ECO:0007669"/>
    <property type="project" value="UniProtKB-UniRule"/>
</dbReference>
<keyword evidence="4 11" id="KW-0436">Ligase</keyword>
<evidence type="ECO:0000256" key="4">
    <source>
        <dbReference type="ARBA" id="ARBA00022598"/>
    </source>
</evidence>
<feature type="binding site" evidence="11">
    <location>
        <position position="48"/>
    </location>
    <ligand>
        <name>L-glutamine</name>
        <dbReference type="ChEBI" id="CHEBI:58359"/>
    </ligand>
</feature>
<dbReference type="HAMAP" id="MF_01209">
    <property type="entry name" value="CPSase_S_chain"/>
    <property type="match status" value="1"/>
</dbReference>
<dbReference type="PROSITE" id="PS51273">
    <property type="entry name" value="GATASE_TYPE_1"/>
    <property type="match status" value="1"/>
</dbReference>
<dbReference type="SMART" id="SM01097">
    <property type="entry name" value="CPSase_sm_chain"/>
    <property type="match status" value="1"/>
</dbReference>
<dbReference type="Proteomes" id="UP000187735">
    <property type="component" value="Chromosome"/>
</dbReference>
<dbReference type="GO" id="GO:0004088">
    <property type="term" value="F:carbamoyl-phosphate synthase (glutamine-hydrolyzing) activity"/>
    <property type="evidence" value="ECO:0007669"/>
    <property type="project" value="UniProtKB-UniRule"/>
</dbReference>
<dbReference type="InterPro" id="IPR002474">
    <property type="entry name" value="CarbamoylP_synth_ssu_N"/>
</dbReference>
<gene>
    <name evidence="11 13" type="primary">carA</name>
    <name evidence="13" type="ORF">Fuma_05931</name>
</gene>
<dbReference type="EC" id="6.3.5.5" evidence="11"/>
<sequence length="379" mass="40662">MSGRPAKLALANGSVFSGISFGAEGEIHGEVVFNTSMTGYQEILTDPSYNGQIVTMTYPLIGNYGVNEDDVESKGLSLRGFIVKELCDEPSNYRSTESLDSYLKRNNVIGLQGIDTRALVRQIRIHGAMPGILSTSDLDDASLVQKAKDGPSLVGIDLACEVMPKEAADWSSPLVSLGRPVQFGAAAGADTGLHIVAIDYGMKWNIPRYLRDTGCRVTVVPGKSTAEEILALNPDGVFLSNGPGDPEPLDYAVETIQSLLGKTPIFGICLGLQLLGLACGGKTYKLRFGHRGANQPVLNKATGKVEVTSQNHGFALDADSLPADVEVTHINLNDDTVEGIRHRQHPAFGVQYHPEAAAGPHDSHYLFREFVELMRGVTA</sequence>
<dbReference type="AlphaFoldDB" id="A0A1P8WQD4"/>
<comment type="catalytic activity">
    <reaction evidence="9 11">
        <text>hydrogencarbonate + L-glutamine + 2 ATP + H2O = carbamoyl phosphate + L-glutamate + 2 ADP + phosphate + 2 H(+)</text>
        <dbReference type="Rhea" id="RHEA:18633"/>
        <dbReference type="ChEBI" id="CHEBI:15377"/>
        <dbReference type="ChEBI" id="CHEBI:15378"/>
        <dbReference type="ChEBI" id="CHEBI:17544"/>
        <dbReference type="ChEBI" id="CHEBI:29985"/>
        <dbReference type="ChEBI" id="CHEBI:30616"/>
        <dbReference type="ChEBI" id="CHEBI:43474"/>
        <dbReference type="ChEBI" id="CHEBI:58228"/>
        <dbReference type="ChEBI" id="CHEBI:58359"/>
        <dbReference type="ChEBI" id="CHEBI:456216"/>
        <dbReference type="EC" id="6.3.5.5"/>
    </reaction>
</comment>
<dbReference type="UniPathway" id="UPA00070">
    <property type="reaction ID" value="UER00115"/>
</dbReference>
<keyword evidence="8 11" id="KW-0665">Pyrimidine biosynthesis</keyword>
<keyword evidence="11" id="KW-0055">Arginine biosynthesis</keyword>
<dbReference type="NCBIfam" id="TIGR01368">
    <property type="entry name" value="CPSaseIIsmall"/>
    <property type="match status" value="1"/>
</dbReference>
<dbReference type="PANTHER" id="PTHR43418">
    <property type="entry name" value="MULTIFUNCTIONAL TRYPTOPHAN BIOSYNTHESIS PROTEIN-RELATED"/>
    <property type="match status" value="1"/>
</dbReference>
<dbReference type="PANTHER" id="PTHR43418:SF7">
    <property type="entry name" value="CARBAMOYL-PHOSPHATE SYNTHASE SMALL CHAIN"/>
    <property type="match status" value="1"/>
</dbReference>
<proteinExistence type="inferred from homology"/>
<dbReference type="InterPro" id="IPR036480">
    <property type="entry name" value="CarbP_synth_ssu_N_sf"/>
</dbReference>
<dbReference type="InterPro" id="IPR029062">
    <property type="entry name" value="Class_I_gatase-like"/>
</dbReference>
<keyword evidence="5 11" id="KW-0547">Nucleotide-binding</keyword>
<evidence type="ECO:0000259" key="12">
    <source>
        <dbReference type="SMART" id="SM01097"/>
    </source>
</evidence>
<feature type="binding site" evidence="11">
    <location>
        <position position="244"/>
    </location>
    <ligand>
        <name>L-glutamine</name>
        <dbReference type="ChEBI" id="CHEBI:58359"/>
    </ligand>
</feature>
<dbReference type="InterPro" id="IPR050472">
    <property type="entry name" value="Anth_synth/Amidotransfase"/>
</dbReference>
<dbReference type="PRINTS" id="PR00096">
    <property type="entry name" value="GATASE"/>
</dbReference>
<comment type="pathway">
    <text evidence="2 11">Amino-acid biosynthesis; L-arginine biosynthesis; carbamoyl phosphate from bicarbonate: step 1/1.</text>
</comment>
<feature type="active site" evidence="11">
    <location>
        <position position="353"/>
    </location>
</feature>
<evidence type="ECO:0000256" key="9">
    <source>
        <dbReference type="ARBA" id="ARBA00048816"/>
    </source>
</evidence>